<dbReference type="AlphaFoldDB" id="A0A346NSV0"/>
<dbReference type="KEGG" id="salm:D0Y50_19370"/>
<dbReference type="OrthoDB" id="6196650at2"/>
<evidence type="ECO:0000313" key="1">
    <source>
        <dbReference type="EMBL" id="AXR08607.1"/>
    </source>
</evidence>
<accession>A0A346NSV0</accession>
<name>A0A346NSV0_9ALTE</name>
<evidence type="ECO:0000313" key="2">
    <source>
        <dbReference type="Proteomes" id="UP000262073"/>
    </source>
</evidence>
<reference evidence="1 2" key="1">
    <citation type="submission" date="2018-08" db="EMBL/GenBank/DDBJ databases">
        <title>Salinimonas sediminis sp. nov., a piezophilic bacterium isolated from a deep-sea sediment sample from the New Britain Trench.</title>
        <authorList>
            <person name="Cao J."/>
        </authorList>
    </citation>
    <scope>NUCLEOTIDE SEQUENCE [LARGE SCALE GENOMIC DNA]</scope>
    <source>
        <strain evidence="1 2">N102</strain>
    </source>
</reference>
<sequence length="136" mass="15051">MAGCSSSSVVNQLPGMNSSPSIEFSKLYLRGVFNWWEASAPYRLNEGDEGWYTDIELIADGQPYDFKVSDKVWTPAQTCGAKYQGQHVVALDTVFLVCGSDAQNLQFTPTTTDTYRFTFASASGNEIRLTITRTPD</sequence>
<dbReference type="Proteomes" id="UP000262073">
    <property type="component" value="Chromosome"/>
</dbReference>
<evidence type="ECO:0008006" key="3">
    <source>
        <dbReference type="Google" id="ProtNLM"/>
    </source>
</evidence>
<proteinExistence type="predicted"/>
<dbReference type="EMBL" id="CP031769">
    <property type="protein sequence ID" value="AXR08607.1"/>
    <property type="molecule type" value="Genomic_DNA"/>
</dbReference>
<organism evidence="1 2">
    <name type="scientific">Salinimonas sediminis</name>
    <dbReference type="NCBI Taxonomy" id="2303538"/>
    <lineage>
        <taxon>Bacteria</taxon>
        <taxon>Pseudomonadati</taxon>
        <taxon>Pseudomonadota</taxon>
        <taxon>Gammaproteobacteria</taxon>
        <taxon>Alteromonadales</taxon>
        <taxon>Alteromonadaceae</taxon>
        <taxon>Alteromonas/Salinimonas group</taxon>
        <taxon>Salinimonas</taxon>
    </lineage>
</organism>
<gene>
    <name evidence="1" type="ORF">D0Y50_19370</name>
</gene>
<protein>
    <recommendedName>
        <fullName evidence="3">Pullulanase</fullName>
    </recommendedName>
</protein>
<keyword evidence="2" id="KW-1185">Reference proteome</keyword>